<feature type="signal peptide" evidence="7">
    <location>
        <begin position="1"/>
        <end position="18"/>
    </location>
</feature>
<dbReference type="PROSITE" id="PS51762">
    <property type="entry name" value="GH16_2"/>
    <property type="match status" value="1"/>
</dbReference>
<dbReference type="CDD" id="cd02181">
    <property type="entry name" value="GH16_fungal_Lam16A_glucanase"/>
    <property type="match status" value="1"/>
</dbReference>
<feature type="compositionally biased region" description="Low complexity" evidence="6">
    <location>
        <begin position="460"/>
        <end position="480"/>
    </location>
</feature>
<proteinExistence type="inferred from homology"/>
<dbReference type="EMBL" id="KZ805342">
    <property type="protein sequence ID" value="PVI02473.1"/>
    <property type="molecule type" value="Genomic_DNA"/>
</dbReference>
<protein>
    <recommendedName>
        <fullName evidence="3">endo-1,3(4)-beta-glucanase</fullName>
        <ecNumber evidence="3">3.2.1.6</ecNumber>
    </recommendedName>
</protein>
<dbReference type="GO" id="GO:0052861">
    <property type="term" value="F:endo-1,3(4)-beta-glucanase activity"/>
    <property type="evidence" value="ECO:0007669"/>
    <property type="project" value="UniProtKB-EC"/>
</dbReference>
<dbReference type="Gene3D" id="2.60.120.200">
    <property type="match status" value="1"/>
</dbReference>
<dbReference type="PANTHER" id="PTHR10963">
    <property type="entry name" value="GLYCOSYL HYDROLASE-RELATED"/>
    <property type="match status" value="1"/>
</dbReference>
<dbReference type="SUPFAM" id="SSF49899">
    <property type="entry name" value="Concanavalin A-like lectins/glucanases"/>
    <property type="match status" value="1"/>
</dbReference>
<sequence length="544" mass="56423">MHFTTLVSTAALTSTALAGYVLKDDYLAKDFYSEFNFFTGPDPTHGFVKYVDQAKGKSLGLFNSGKASWGVDTKNKDAAGRASIRLESKKTYNKGLLVIDVAHMPFGCGTWPAFWTFGPNWPNSGEIDIIEGVHEQGSNAIALHTSSGCKIGSNLSAFTGTVKTPNCDVKAANQDENAGCGVDMKDKKSYGKGLNDNGGGVFATEWTSDHIQVFFFPREKIPKDVLGDAPNPSSWGKPAVKFEKSGCDIDKYFKNQKIIFDTTFCGDWAGNTWGTSSCKSKAATCNAFVQNNPDAFKDAFWDVKALKVYTNDGSATPKPVSSSEATKPSSSAASKPASSAASKPASSGAPNSSAPNPKPSSSGAANPSAPNPKPSSAVSGKPSASSKSNVPHPNTPIGPGASRASALGTQGKSTASNVTSPAPTSKATQGSSSNSGPMIPVVPVNSSGDTGSGKPVVLVPSSALNSKPSSASAKPTKTSTVVKEDTEPTPSTGPDEDDDAHIVYETVVKTVVVTVGGPKPTGAPHKRHASAHRRRIGHGGHHAI</sequence>
<dbReference type="EC" id="3.2.1.6" evidence="3"/>
<evidence type="ECO:0000256" key="2">
    <source>
        <dbReference type="ARBA" id="ARBA00006865"/>
    </source>
</evidence>
<keyword evidence="5" id="KW-0326">Glycosidase</keyword>
<gene>
    <name evidence="9" type="ORF">DM02DRAFT_727135</name>
</gene>
<organism evidence="9 10">
    <name type="scientific">Periconia macrospinosa</name>
    <dbReference type="NCBI Taxonomy" id="97972"/>
    <lineage>
        <taxon>Eukaryota</taxon>
        <taxon>Fungi</taxon>
        <taxon>Dikarya</taxon>
        <taxon>Ascomycota</taxon>
        <taxon>Pezizomycotina</taxon>
        <taxon>Dothideomycetes</taxon>
        <taxon>Pleosporomycetidae</taxon>
        <taxon>Pleosporales</taxon>
        <taxon>Massarineae</taxon>
        <taxon>Periconiaceae</taxon>
        <taxon>Periconia</taxon>
    </lineage>
</organism>
<dbReference type="InterPro" id="IPR050546">
    <property type="entry name" value="Glycosyl_Hydrlase_16"/>
</dbReference>
<dbReference type="Pfam" id="PF26113">
    <property type="entry name" value="GH16_XgeA"/>
    <property type="match status" value="1"/>
</dbReference>
<keyword evidence="4 9" id="KW-0378">Hydrolase</keyword>
<evidence type="ECO:0000256" key="3">
    <source>
        <dbReference type="ARBA" id="ARBA00012599"/>
    </source>
</evidence>
<dbReference type="OrthoDB" id="192832at2759"/>
<comment type="similarity">
    <text evidence="2">Belongs to the glycosyl hydrolase 16 family.</text>
</comment>
<comment type="catalytic activity">
    <reaction evidence="1">
        <text>Endohydrolysis of (1-&gt;3)- or (1-&gt;4)-linkages in beta-D-glucans when the glucose residue whose reducing group is involved in the linkage to be hydrolyzed is itself substituted at C-3.</text>
        <dbReference type="EC" id="3.2.1.6"/>
    </reaction>
</comment>
<feature type="region of interest" description="Disordered" evidence="6">
    <location>
        <begin position="515"/>
        <end position="544"/>
    </location>
</feature>
<keyword evidence="10" id="KW-1185">Reference proteome</keyword>
<dbReference type="Proteomes" id="UP000244855">
    <property type="component" value="Unassembled WGS sequence"/>
</dbReference>
<evidence type="ECO:0000256" key="1">
    <source>
        <dbReference type="ARBA" id="ARBA00000124"/>
    </source>
</evidence>
<dbReference type="FunFam" id="2.60.120.200:FF:000114">
    <property type="entry name" value="Probable endo-1,3(4)-beta-glucanase NFIA_089530"/>
    <property type="match status" value="1"/>
</dbReference>
<dbReference type="InterPro" id="IPR000757">
    <property type="entry name" value="Beta-glucanase-like"/>
</dbReference>
<evidence type="ECO:0000313" key="10">
    <source>
        <dbReference type="Proteomes" id="UP000244855"/>
    </source>
</evidence>
<keyword evidence="7" id="KW-0732">Signal</keyword>
<feature type="chain" id="PRO_5016005584" description="endo-1,3(4)-beta-glucanase" evidence="7">
    <location>
        <begin position="19"/>
        <end position="544"/>
    </location>
</feature>
<evidence type="ECO:0000256" key="7">
    <source>
        <dbReference type="SAM" id="SignalP"/>
    </source>
</evidence>
<evidence type="ECO:0000313" key="9">
    <source>
        <dbReference type="EMBL" id="PVI02473.1"/>
    </source>
</evidence>
<accession>A0A2V1DVT7</accession>
<feature type="domain" description="GH16" evidence="8">
    <location>
        <begin position="33"/>
        <end position="277"/>
    </location>
</feature>
<feature type="compositionally biased region" description="Polar residues" evidence="6">
    <location>
        <begin position="407"/>
        <end position="436"/>
    </location>
</feature>
<dbReference type="AlphaFoldDB" id="A0A2V1DVT7"/>
<dbReference type="GO" id="GO:0009251">
    <property type="term" value="P:glucan catabolic process"/>
    <property type="evidence" value="ECO:0007669"/>
    <property type="project" value="TreeGrafter"/>
</dbReference>
<evidence type="ECO:0000259" key="8">
    <source>
        <dbReference type="PROSITE" id="PS51762"/>
    </source>
</evidence>
<reference evidence="9 10" key="1">
    <citation type="journal article" date="2018" name="Sci. Rep.">
        <title>Comparative genomics provides insights into the lifestyle and reveals functional heterogeneity of dark septate endophytic fungi.</title>
        <authorList>
            <person name="Knapp D.G."/>
            <person name="Nemeth J.B."/>
            <person name="Barry K."/>
            <person name="Hainaut M."/>
            <person name="Henrissat B."/>
            <person name="Johnson J."/>
            <person name="Kuo A."/>
            <person name="Lim J.H.P."/>
            <person name="Lipzen A."/>
            <person name="Nolan M."/>
            <person name="Ohm R.A."/>
            <person name="Tamas L."/>
            <person name="Grigoriev I.V."/>
            <person name="Spatafora J.W."/>
            <person name="Nagy L.G."/>
            <person name="Kovacs G.M."/>
        </authorList>
    </citation>
    <scope>NUCLEOTIDE SEQUENCE [LARGE SCALE GENOMIC DNA]</scope>
    <source>
        <strain evidence="9 10">DSE2036</strain>
    </source>
</reference>
<dbReference type="STRING" id="97972.A0A2V1DVT7"/>
<evidence type="ECO:0000256" key="5">
    <source>
        <dbReference type="ARBA" id="ARBA00023295"/>
    </source>
</evidence>
<name>A0A2V1DVT7_9PLEO</name>
<evidence type="ECO:0000256" key="6">
    <source>
        <dbReference type="SAM" id="MobiDB-lite"/>
    </source>
</evidence>
<feature type="compositionally biased region" description="Basic residues" evidence="6">
    <location>
        <begin position="524"/>
        <end position="544"/>
    </location>
</feature>
<evidence type="ECO:0000256" key="4">
    <source>
        <dbReference type="ARBA" id="ARBA00022801"/>
    </source>
</evidence>
<dbReference type="InterPro" id="IPR013320">
    <property type="entry name" value="ConA-like_dom_sf"/>
</dbReference>
<feature type="compositionally biased region" description="Low complexity" evidence="6">
    <location>
        <begin position="319"/>
        <end position="388"/>
    </location>
</feature>
<dbReference type="PANTHER" id="PTHR10963:SF24">
    <property type="entry name" value="GLYCOSIDASE C21B10.07-RELATED"/>
    <property type="match status" value="1"/>
</dbReference>
<feature type="region of interest" description="Disordered" evidence="6">
    <location>
        <begin position="311"/>
        <end position="499"/>
    </location>
</feature>